<keyword evidence="1" id="KW-0472">Membrane</keyword>
<gene>
    <name evidence="2" type="ORF">FB474_1865</name>
</gene>
<reference evidence="2 3" key="1">
    <citation type="submission" date="2019-06" db="EMBL/GenBank/DDBJ databases">
        <title>Sequencing the genomes of 1000 actinobacteria strains.</title>
        <authorList>
            <person name="Klenk H.-P."/>
        </authorList>
    </citation>
    <scope>NUCLEOTIDE SEQUENCE [LARGE SCALE GENOMIC DNA]</scope>
    <source>
        <strain evidence="2 3">DSM 18082</strain>
    </source>
</reference>
<name>A0A542ZJX0_9MICO</name>
<dbReference type="EMBL" id="VFOQ01000001">
    <property type="protein sequence ID" value="TQL60470.1"/>
    <property type="molecule type" value="Genomic_DNA"/>
</dbReference>
<sequence length="82" mass="8545">MTQAGDNGEVNRTLLKPVGVLVALVGLLWTLQGTGVLGGSAMSGVAFWAVVGIVLIIAGVALYVLGERTLRARRRDRDNPGS</sequence>
<evidence type="ECO:0000313" key="2">
    <source>
        <dbReference type="EMBL" id="TQL60470.1"/>
    </source>
</evidence>
<accession>A0A542ZJX0</accession>
<evidence type="ECO:0000256" key="1">
    <source>
        <dbReference type="SAM" id="Phobius"/>
    </source>
</evidence>
<comment type="caution">
    <text evidence="2">The sequence shown here is derived from an EMBL/GenBank/DDBJ whole genome shotgun (WGS) entry which is preliminary data.</text>
</comment>
<keyword evidence="1" id="KW-1133">Transmembrane helix</keyword>
<organism evidence="2 3">
    <name type="scientific">Oryzihumus leptocrescens</name>
    <dbReference type="NCBI Taxonomy" id="297536"/>
    <lineage>
        <taxon>Bacteria</taxon>
        <taxon>Bacillati</taxon>
        <taxon>Actinomycetota</taxon>
        <taxon>Actinomycetes</taxon>
        <taxon>Micrococcales</taxon>
        <taxon>Intrasporangiaceae</taxon>
        <taxon>Oryzihumus</taxon>
    </lineage>
</organism>
<protein>
    <submittedName>
        <fullName evidence="2">Uncharacterized protein</fullName>
    </submittedName>
</protein>
<keyword evidence="1" id="KW-0812">Transmembrane</keyword>
<keyword evidence="3" id="KW-1185">Reference proteome</keyword>
<evidence type="ECO:0000313" key="3">
    <source>
        <dbReference type="Proteomes" id="UP000319514"/>
    </source>
</evidence>
<feature type="transmembrane region" description="Helical" evidence="1">
    <location>
        <begin position="20"/>
        <end position="39"/>
    </location>
</feature>
<proteinExistence type="predicted"/>
<feature type="transmembrane region" description="Helical" evidence="1">
    <location>
        <begin position="45"/>
        <end position="65"/>
    </location>
</feature>
<dbReference type="AlphaFoldDB" id="A0A542ZJX0"/>
<dbReference type="Proteomes" id="UP000319514">
    <property type="component" value="Unassembled WGS sequence"/>
</dbReference>